<evidence type="ECO:0000313" key="2">
    <source>
        <dbReference type="Proteomes" id="UP001165576"/>
    </source>
</evidence>
<dbReference type="EMBL" id="JANIDY010000001">
    <property type="protein sequence ID" value="MCX5617854.1"/>
    <property type="molecule type" value="Genomic_DNA"/>
</dbReference>
<proteinExistence type="predicted"/>
<name>A0ABT3WHP0_9PROT</name>
<gene>
    <name evidence="1" type="ORF">NQF86_04095</name>
</gene>
<organism evidence="1 2">
    <name type="scientific">Bombella pluederhausensis</name>
    <dbReference type="NCBI Taxonomy" id="2967336"/>
    <lineage>
        <taxon>Bacteria</taxon>
        <taxon>Pseudomonadati</taxon>
        <taxon>Pseudomonadota</taxon>
        <taxon>Alphaproteobacteria</taxon>
        <taxon>Acetobacterales</taxon>
        <taxon>Acetobacteraceae</taxon>
        <taxon>Bombella</taxon>
    </lineage>
</organism>
<reference evidence="1" key="1">
    <citation type="submission" date="2022-07" db="EMBL/GenBank/DDBJ databases">
        <title>Bombella genomes.</title>
        <authorList>
            <person name="Harer L."/>
            <person name="Styblova S."/>
            <person name="Ehrmann M."/>
        </authorList>
    </citation>
    <scope>NUCLEOTIDE SEQUENCE</scope>
    <source>
        <strain evidence="1">TMW 2.2543</strain>
    </source>
</reference>
<dbReference type="Proteomes" id="UP001165576">
    <property type="component" value="Unassembled WGS sequence"/>
</dbReference>
<evidence type="ECO:0000313" key="1">
    <source>
        <dbReference type="EMBL" id="MCX5617854.1"/>
    </source>
</evidence>
<evidence type="ECO:0008006" key="3">
    <source>
        <dbReference type="Google" id="ProtNLM"/>
    </source>
</evidence>
<accession>A0ABT3WHP0</accession>
<keyword evidence="2" id="KW-1185">Reference proteome</keyword>
<comment type="caution">
    <text evidence="1">The sequence shown here is derived from an EMBL/GenBank/DDBJ whole genome shotgun (WGS) entry which is preliminary data.</text>
</comment>
<protein>
    <recommendedName>
        <fullName evidence="3">Carbohydrate kinase PfkB domain-containing protein</fullName>
    </recommendedName>
</protein>
<dbReference type="RefSeq" id="WP_266116477.1">
    <property type="nucleotide sequence ID" value="NZ_JANIDY010000001.1"/>
</dbReference>
<sequence>MADRAGQCKNLLHWRLPDAASQDSLSGFYGSNKSEASVSTGILAVGPSPLSTGMGDTFLAFLCAVAAGEFGYRCNAMVVQWHGGACFQS</sequence>